<comment type="caution">
    <text evidence="8">The sequence shown here is derived from an EMBL/GenBank/DDBJ whole genome shotgun (WGS) entry which is preliminary data.</text>
</comment>
<dbReference type="PANTHER" id="PTHR18895:SF74">
    <property type="entry name" value="MTRF1L RELEASE FACTOR GLUTAMINE METHYLTRANSFERASE"/>
    <property type="match status" value="1"/>
</dbReference>
<evidence type="ECO:0000256" key="5">
    <source>
        <dbReference type="HAMAP-Rule" id="MF_02126"/>
    </source>
</evidence>
<feature type="binding site" evidence="5">
    <location>
        <position position="175"/>
    </location>
    <ligand>
        <name>S-adenosyl-L-methionine</name>
        <dbReference type="ChEBI" id="CHEBI:59789"/>
    </ligand>
</feature>
<dbReference type="SUPFAM" id="SSF53335">
    <property type="entry name" value="S-adenosyl-L-methionine-dependent methyltransferases"/>
    <property type="match status" value="1"/>
</dbReference>
<dbReference type="GO" id="GO:0003676">
    <property type="term" value="F:nucleic acid binding"/>
    <property type="evidence" value="ECO:0007669"/>
    <property type="project" value="InterPro"/>
</dbReference>
<dbReference type="NCBIfam" id="TIGR00536">
    <property type="entry name" value="hemK_fam"/>
    <property type="match status" value="1"/>
</dbReference>
<keyword evidence="3 5" id="KW-0949">S-adenosyl-L-methionine</keyword>
<keyword evidence="2 5" id="KW-0808">Transferase</keyword>
<dbReference type="EC" id="2.1.1.297" evidence="5"/>
<dbReference type="InterPro" id="IPR040758">
    <property type="entry name" value="PrmC_N"/>
</dbReference>
<keyword evidence="9" id="KW-1185">Reference proteome</keyword>
<dbReference type="Pfam" id="PF05175">
    <property type="entry name" value="MTS"/>
    <property type="match status" value="1"/>
</dbReference>
<dbReference type="GO" id="GO:0032259">
    <property type="term" value="P:methylation"/>
    <property type="evidence" value="ECO:0007669"/>
    <property type="project" value="UniProtKB-KW"/>
</dbReference>
<evidence type="ECO:0000256" key="4">
    <source>
        <dbReference type="ARBA" id="ARBA00048391"/>
    </source>
</evidence>
<dbReference type="InterPro" id="IPR050320">
    <property type="entry name" value="N5-glutamine_MTase"/>
</dbReference>
<dbReference type="InterPro" id="IPR019874">
    <property type="entry name" value="RF_methyltr_PrmC"/>
</dbReference>
<dbReference type="InterPro" id="IPR004556">
    <property type="entry name" value="HemK-like"/>
</dbReference>
<dbReference type="InterPro" id="IPR007848">
    <property type="entry name" value="Small_mtfrase_dom"/>
</dbReference>
<feature type="binding site" evidence="5">
    <location>
        <begin position="189"/>
        <end position="192"/>
    </location>
    <ligand>
        <name>substrate</name>
    </ligand>
</feature>
<feature type="binding site" evidence="5">
    <location>
        <position position="189"/>
    </location>
    <ligand>
        <name>S-adenosyl-L-methionine</name>
        <dbReference type="ChEBI" id="CHEBI:59789"/>
    </ligand>
</feature>
<reference evidence="8 9" key="1">
    <citation type="submission" date="2014-12" db="EMBL/GenBank/DDBJ databases">
        <title>Whole genome sequencing of Sphingobium xenophagum OW59.</title>
        <authorList>
            <person name="Ohta Y."/>
            <person name="Nishi S."/>
            <person name="Hatada Y."/>
        </authorList>
    </citation>
    <scope>NUCLEOTIDE SEQUENCE [LARGE SCALE GENOMIC DNA]</scope>
    <source>
        <strain evidence="8 9">OW59</strain>
    </source>
</reference>
<comment type="similarity">
    <text evidence="5">Belongs to the protein N5-glutamine methyltransferase family. PrmC subfamily.</text>
</comment>
<keyword evidence="1 5" id="KW-0489">Methyltransferase</keyword>
<feature type="domain" description="Methyltransferase small" evidence="6">
    <location>
        <begin position="108"/>
        <end position="196"/>
    </location>
</feature>
<dbReference type="PROSITE" id="PS00092">
    <property type="entry name" value="N6_MTASE"/>
    <property type="match status" value="1"/>
</dbReference>
<dbReference type="InterPro" id="IPR029063">
    <property type="entry name" value="SAM-dependent_MTases_sf"/>
</dbReference>
<dbReference type="InterPro" id="IPR002052">
    <property type="entry name" value="DNA_methylase_N6_adenine_CS"/>
</dbReference>
<dbReference type="Pfam" id="PF17827">
    <property type="entry name" value="PrmC_N"/>
    <property type="match status" value="1"/>
</dbReference>
<comment type="function">
    <text evidence="5">Methylates the class 1 translation termination release factors RF1/PrfA and RF2/PrfB on the glutamine residue of the universally conserved GGQ motif.</text>
</comment>
<proteinExistence type="inferred from homology"/>
<comment type="catalytic activity">
    <reaction evidence="4 5">
        <text>L-glutaminyl-[peptide chain release factor] + S-adenosyl-L-methionine = N(5)-methyl-L-glutaminyl-[peptide chain release factor] + S-adenosyl-L-homocysteine + H(+)</text>
        <dbReference type="Rhea" id="RHEA:42896"/>
        <dbReference type="Rhea" id="RHEA-COMP:10271"/>
        <dbReference type="Rhea" id="RHEA-COMP:10272"/>
        <dbReference type="ChEBI" id="CHEBI:15378"/>
        <dbReference type="ChEBI" id="CHEBI:30011"/>
        <dbReference type="ChEBI" id="CHEBI:57856"/>
        <dbReference type="ChEBI" id="CHEBI:59789"/>
        <dbReference type="ChEBI" id="CHEBI:61891"/>
        <dbReference type="EC" id="2.1.1.297"/>
    </reaction>
</comment>
<organism evidence="8 9">
    <name type="scientific">Sphingobium xenophagum</name>
    <dbReference type="NCBI Taxonomy" id="121428"/>
    <lineage>
        <taxon>Bacteria</taxon>
        <taxon>Pseudomonadati</taxon>
        <taxon>Pseudomonadota</taxon>
        <taxon>Alphaproteobacteria</taxon>
        <taxon>Sphingomonadales</taxon>
        <taxon>Sphingomonadaceae</taxon>
        <taxon>Sphingobium</taxon>
    </lineage>
</organism>
<gene>
    <name evidence="5" type="primary">prmC</name>
    <name evidence="8" type="ORF">MBESOW_P3901</name>
</gene>
<dbReference type="CDD" id="cd02440">
    <property type="entry name" value="AdoMet_MTases"/>
    <property type="match status" value="1"/>
</dbReference>
<name>A0A401J7X3_SPHXE</name>
<dbReference type="EMBL" id="BBQY01000041">
    <property type="protein sequence ID" value="GBH32670.1"/>
    <property type="molecule type" value="Genomic_DNA"/>
</dbReference>
<evidence type="ECO:0000259" key="7">
    <source>
        <dbReference type="Pfam" id="PF17827"/>
    </source>
</evidence>
<dbReference type="STRING" id="1192759.GCA_000277525_02140"/>
<evidence type="ECO:0000256" key="1">
    <source>
        <dbReference type="ARBA" id="ARBA00022603"/>
    </source>
</evidence>
<feature type="domain" description="Release factor glutamine methyltransferase N-terminal" evidence="7">
    <location>
        <begin position="12"/>
        <end position="78"/>
    </location>
</feature>
<sequence length="289" mass="30239">MSGIAGDGGMADALRAATARISAASDTPRLDAELLMAHALGLSRNALLLRQRDLRVPPGFAALTDRRVAGEPVAYITGFRDFWTISLAVTPEVLIPRPDSETLIEAAVAHFTARAPRSILDLGTGSGALLLAALSEWPDAHGLGIDASPGALAVAQGNAERLGLAGRATFRPGDWAQGIDGRFDLILINPPYIARNVALAGDVLHEPDSALFAGVEGLDDYRRIVPDLRRLIAPDGMAAIEIGYDQKDAVSALLGDAGLTVRALQDLAGHDRCLVATMSKGTGAMQLTP</sequence>
<dbReference type="PANTHER" id="PTHR18895">
    <property type="entry name" value="HEMK METHYLTRANSFERASE"/>
    <property type="match status" value="1"/>
</dbReference>
<dbReference type="AlphaFoldDB" id="A0A401J7X3"/>
<feature type="binding site" evidence="5">
    <location>
        <begin position="123"/>
        <end position="127"/>
    </location>
    <ligand>
        <name>S-adenosyl-L-methionine</name>
        <dbReference type="ChEBI" id="CHEBI:59789"/>
    </ligand>
</feature>
<evidence type="ECO:0000259" key="6">
    <source>
        <dbReference type="Pfam" id="PF05175"/>
    </source>
</evidence>
<dbReference type="Gene3D" id="3.40.50.150">
    <property type="entry name" value="Vaccinia Virus protein VP39"/>
    <property type="match status" value="1"/>
</dbReference>
<protein>
    <recommendedName>
        <fullName evidence="5">Release factor glutamine methyltransferase</fullName>
        <shortName evidence="5">RF MTase</shortName>
        <ecNumber evidence="5">2.1.1.297</ecNumber>
    </recommendedName>
    <alternativeName>
        <fullName evidence="5">N5-glutamine methyltransferase PrmC</fullName>
    </alternativeName>
    <alternativeName>
        <fullName evidence="5">Protein-(glutamine-N5) MTase PrmC</fullName>
    </alternativeName>
    <alternativeName>
        <fullName evidence="5">Protein-glutamine N-methyltransferase PrmC</fullName>
    </alternativeName>
</protein>
<accession>A0A401J7X3</accession>
<dbReference type="Gene3D" id="1.10.8.10">
    <property type="entry name" value="DNA helicase RuvA subunit, C-terminal domain"/>
    <property type="match status" value="1"/>
</dbReference>
<dbReference type="NCBIfam" id="TIGR03534">
    <property type="entry name" value="RF_mod_PrmC"/>
    <property type="match status" value="1"/>
</dbReference>
<evidence type="ECO:0000256" key="3">
    <source>
        <dbReference type="ARBA" id="ARBA00022691"/>
    </source>
</evidence>
<evidence type="ECO:0000256" key="2">
    <source>
        <dbReference type="ARBA" id="ARBA00022679"/>
    </source>
</evidence>
<evidence type="ECO:0000313" key="9">
    <source>
        <dbReference type="Proteomes" id="UP000290975"/>
    </source>
</evidence>
<dbReference type="HAMAP" id="MF_02126">
    <property type="entry name" value="RF_methyltr_PrmC"/>
    <property type="match status" value="1"/>
</dbReference>
<evidence type="ECO:0000313" key="8">
    <source>
        <dbReference type="EMBL" id="GBH32670.1"/>
    </source>
</evidence>
<feature type="binding site" evidence="5">
    <location>
        <position position="146"/>
    </location>
    <ligand>
        <name>S-adenosyl-L-methionine</name>
        <dbReference type="ChEBI" id="CHEBI:59789"/>
    </ligand>
</feature>
<dbReference type="Proteomes" id="UP000290975">
    <property type="component" value="Unassembled WGS sequence"/>
</dbReference>
<dbReference type="GO" id="GO:0102559">
    <property type="term" value="F:peptide chain release factor N(5)-glutamine methyltransferase activity"/>
    <property type="evidence" value="ECO:0007669"/>
    <property type="project" value="UniProtKB-EC"/>
</dbReference>